<sequence>MWDQILQELKAGDVVLIQFGHNDSGAVFTGKARASLPGLGEETQEGRLPDGKVETARTFGWYMRKMIGDVKAKGARPVLLSLTIRQRWENGKVERASGKYSQWTAELAKSEGAAFIDLSTMIADRYDELGEEKVKAFFPKDYVHTGPEGAELSASLVVAGLKGLPTNPFGTVEPYSEKGHAVEASPLTVLDAPKPAARAARERKPLPVPANVALPSLFLIGDSTVRNGQGDGANGQWGWGEPVVAYFDATKINVVNRAVGGLSSRTYLTGGHWEKVLGMIKPGDFVIMQFGHNDSSAVNDNTRARGTIKGTGEETEEIDNALTKQREVVHTYGWYLRKFIAEARANGATAIVCSPVPRKKWSESEAGLKTVVRGTGSYATWAEVVATETGVAFVPLNEIIARRYDSLGVEAVNGLFGDEHTHTNRLGAELNAGCVIAGLKALNENPLAAFLSVEAAKVESFVP</sequence>
<dbReference type="InterPro" id="IPR013830">
    <property type="entry name" value="SGNH_hydro"/>
</dbReference>
<dbReference type="EMBL" id="CP023344">
    <property type="protein sequence ID" value="ATC64475.1"/>
    <property type="molecule type" value="Genomic_DNA"/>
</dbReference>
<protein>
    <submittedName>
        <fullName evidence="4">GDSL family lipase</fullName>
    </submittedName>
</protein>
<dbReference type="Pfam" id="PF13472">
    <property type="entry name" value="Lipase_GDSL_2"/>
    <property type="match status" value="2"/>
</dbReference>
<evidence type="ECO:0000256" key="1">
    <source>
        <dbReference type="ARBA" id="ARBA00008668"/>
    </source>
</evidence>
<evidence type="ECO:0000259" key="3">
    <source>
        <dbReference type="Pfam" id="PF13472"/>
    </source>
</evidence>
<evidence type="ECO:0000313" key="5">
    <source>
        <dbReference type="Proteomes" id="UP000217265"/>
    </source>
</evidence>
<organism evidence="4 5">
    <name type="scientific">Nibricoccus aquaticus</name>
    <dbReference type="NCBI Taxonomy" id="2576891"/>
    <lineage>
        <taxon>Bacteria</taxon>
        <taxon>Pseudomonadati</taxon>
        <taxon>Verrucomicrobiota</taxon>
        <taxon>Opitutia</taxon>
        <taxon>Opitutales</taxon>
        <taxon>Opitutaceae</taxon>
        <taxon>Nibricoccus</taxon>
    </lineage>
</organism>
<gene>
    <name evidence="4" type="ORF">CMV30_11215</name>
</gene>
<dbReference type="CDD" id="cd01821">
    <property type="entry name" value="Rhamnogalacturan_acetylesterase_like"/>
    <property type="match status" value="1"/>
</dbReference>
<dbReference type="Gene3D" id="3.40.50.1110">
    <property type="entry name" value="SGNH hydrolase"/>
    <property type="match status" value="2"/>
</dbReference>
<keyword evidence="5" id="KW-1185">Reference proteome</keyword>
<dbReference type="OrthoDB" id="191551at2"/>
<feature type="domain" description="SGNH hydrolase-type esterase" evidence="3">
    <location>
        <begin position="6"/>
        <end position="151"/>
    </location>
</feature>
<dbReference type="InterPro" id="IPR037459">
    <property type="entry name" value="RhgT-like"/>
</dbReference>
<evidence type="ECO:0000313" key="4">
    <source>
        <dbReference type="EMBL" id="ATC64475.1"/>
    </source>
</evidence>
<dbReference type="SUPFAM" id="SSF52266">
    <property type="entry name" value="SGNH hydrolase"/>
    <property type="match status" value="2"/>
</dbReference>
<evidence type="ECO:0000256" key="2">
    <source>
        <dbReference type="ARBA" id="ARBA00022801"/>
    </source>
</evidence>
<dbReference type="GO" id="GO:0016788">
    <property type="term" value="F:hydrolase activity, acting on ester bonds"/>
    <property type="evidence" value="ECO:0007669"/>
    <property type="project" value="UniProtKB-ARBA"/>
</dbReference>
<dbReference type="AlphaFoldDB" id="A0A290Q714"/>
<accession>A0A290Q714</accession>
<proteinExistence type="inferred from homology"/>
<name>A0A290Q714_9BACT</name>
<feature type="domain" description="SGNH hydrolase-type esterase" evidence="3">
    <location>
        <begin position="219"/>
        <end position="404"/>
    </location>
</feature>
<dbReference type="KEGG" id="vbh:CMV30_11215"/>
<comment type="similarity">
    <text evidence="1">Belongs to the 'GDSL' lipolytic enzyme family.</text>
</comment>
<dbReference type="PANTHER" id="PTHR43695">
    <property type="entry name" value="PUTATIVE (AFU_ORTHOLOGUE AFUA_2G17250)-RELATED"/>
    <property type="match status" value="1"/>
</dbReference>
<keyword evidence="2" id="KW-0378">Hydrolase</keyword>
<dbReference type="InterPro" id="IPR036514">
    <property type="entry name" value="SGNH_hydro_sf"/>
</dbReference>
<dbReference type="PANTHER" id="PTHR43695:SF1">
    <property type="entry name" value="RHAMNOGALACTURONAN ACETYLESTERASE"/>
    <property type="match status" value="1"/>
</dbReference>
<dbReference type="Proteomes" id="UP000217265">
    <property type="component" value="Chromosome"/>
</dbReference>
<reference evidence="4 5" key="1">
    <citation type="submission" date="2017-09" db="EMBL/GenBank/DDBJ databases">
        <title>Complete genome sequence of Verrucomicrobial strain HZ-65, isolated from freshwater.</title>
        <authorList>
            <person name="Choi A."/>
        </authorList>
    </citation>
    <scope>NUCLEOTIDE SEQUENCE [LARGE SCALE GENOMIC DNA]</scope>
    <source>
        <strain evidence="4 5">HZ-65</strain>
    </source>
</reference>